<dbReference type="RefSeq" id="WP_013603565.1">
    <property type="nucleotide sequence ID" value="NC_015151.1"/>
</dbReference>
<dbReference type="STRING" id="985053.VMUT_0186"/>
<name>F0QSY1_VULM7</name>
<dbReference type="GeneID" id="10287838"/>
<dbReference type="HOGENOM" id="CLU_1149867_0_0_2"/>
<dbReference type="EMBL" id="CP002529">
    <property type="protein sequence ID" value="ADY00402.1"/>
    <property type="molecule type" value="Genomic_DNA"/>
</dbReference>
<dbReference type="eggNOG" id="arCOG05625">
    <property type="taxonomic scope" value="Archaea"/>
</dbReference>
<sequence length="241" mass="27475">MLPKFLITRKHPILPLRLSNDTLCIAHRDKYLDFITSCNEAGNYIMIIPYQGSYVNSKPIEPITWSDLSGIEVYTLLRDELALYELSIKDGKASYVRYRINEEFLRGISFLGNAMNELLSVTDAILMNYIKSSFMIYTAYLRLITNSSIKFPGYKEYIRGKVRIYSNDGLIIVKESSGNEVRVSLVSTIEGINKFTNVIMTLIKSSRVINDVRLGRIGHSVKMILDVFIPNNLLTPVNRST</sequence>
<reference evidence="1 2" key="1">
    <citation type="journal article" date="2011" name="J. Bacteriol.">
        <title>Complete genome sequence of 'Vulcanisaeta moutnovskia' strain 768-28, a novel member of the hyperthermophilic crenarchaeal genus vulcanisaeta.</title>
        <authorList>
            <person name="Gumerov V.M."/>
            <person name="Mardanov A.V."/>
            <person name="Beletsky A.V."/>
            <person name="Prokofeva M.I."/>
            <person name="Bonch-Osmolovskaya E.A."/>
            <person name="Ravin N.V."/>
            <person name="Skryabin K.G."/>
        </authorList>
    </citation>
    <scope>NUCLEOTIDE SEQUENCE [LARGE SCALE GENOMIC DNA]</scope>
    <source>
        <strain evidence="1 2">768-28</strain>
    </source>
</reference>
<organism evidence="1 2">
    <name type="scientific">Vulcanisaeta moutnovskia (strain 768-28)</name>
    <dbReference type="NCBI Taxonomy" id="985053"/>
    <lineage>
        <taxon>Archaea</taxon>
        <taxon>Thermoproteota</taxon>
        <taxon>Thermoprotei</taxon>
        <taxon>Thermoproteales</taxon>
        <taxon>Thermoproteaceae</taxon>
        <taxon>Vulcanisaeta</taxon>
    </lineage>
</organism>
<accession>F0QSY1</accession>
<evidence type="ECO:0000313" key="2">
    <source>
        <dbReference type="Proteomes" id="UP000007485"/>
    </source>
</evidence>
<gene>
    <name evidence="1" type="ordered locus">VMUT_0186</name>
</gene>
<protein>
    <submittedName>
        <fullName evidence="1">Uncharacterized protein</fullName>
    </submittedName>
</protein>
<dbReference type="AlphaFoldDB" id="F0QSY1"/>
<dbReference type="KEGG" id="vmo:VMUT_0186"/>
<keyword evidence="2" id="KW-1185">Reference proteome</keyword>
<dbReference type="Proteomes" id="UP000007485">
    <property type="component" value="Chromosome"/>
</dbReference>
<proteinExistence type="predicted"/>
<evidence type="ECO:0000313" key="1">
    <source>
        <dbReference type="EMBL" id="ADY00402.1"/>
    </source>
</evidence>